<evidence type="ECO:0000256" key="2">
    <source>
        <dbReference type="ARBA" id="ARBA00022475"/>
    </source>
</evidence>
<keyword evidence="5 9" id="KW-1133">Transmembrane helix</keyword>
<evidence type="ECO:0000256" key="9">
    <source>
        <dbReference type="SAM" id="Phobius"/>
    </source>
</evidence>
<keyword evidence="7 9" id="KW-0472">Membrane</keyword>
<comment type="caution">
    <text evidence="11">The sequence shown here is derived from an EMBL/GenBank/DDBJ whole genome shotgun (WGS) entry which is preliminary data.</text>
</comment>
<comment type="subcellular location">
    <subcellularLocation>
        <location evidence="1">Cell membrane</location>
    </subcellularLocation>
</comment>
<evidence type="ECO:0000256" key="5">
    <source>
        <dbReference type="ARBA" id="ARBA00022989"/>
    </source>
</evidence>
<evidence type="ECO:0000259" key="10">
    <source>
        <dbReference type="Pfam" id="PF18967"/>
    </source>
</evidence>
<keyword evidence="6" id="KW-0051">Antiviral defense</keyword>
<evidence type="ECO:0000256" key="1">
    <source>
        <dbReference type="ARBA" id="ARBA00004236"/>
    </source>
</evidence>
<feature type="region of interest" description="Disordered" evidence="8">
    <location>
        <begin position="24"/>
        <end position="45"/>
    </location>
</feature>
<accession>M0J758</accession>
<evidence type="ECO:0000256" key="3">
    <source>
        <dbReference type="ARBA" id="ARBA00022692"/>
    </source>
</evidence>
<organism evidence="11 12">
    <name type="scientific">Haloarcula vallismortis ATCC 29715</name>
    <dbReference type="NCBI Taxonomy" id="662477"/>
    <lineage>
        <taxon>Archaea</taxon>
        <taxon>Methanobacteriati</taxon>
        <taxon>Methanobacteriota</taxon>
        <taxon>Stenosarchaea group</taxon>
        <taxon>Halobacteria</taxon>
        <taxon>Halobacteriales</taxon>
        <taxon>Haloarculaceae</taxon>
        <taxon>Haloarcula</taxon>
    </lineage>
</organism>
<dbReference type="InterPro" id="IPR043760">
    <property type="entry name" value="PycTM_dom"/>
</dbReference>
<sequence length="215" mass="23927">MRELFTSADIDNLPFKFFPMTTEKTDSRNTAADSDSEIGSDTPDLNPKTLKLLRDDLQRTHQESLTNVGELSTKATRIIQLNGLVLTILASVASQITLSEYLNFGSLISVSAFVCSILLAGIAFRNKPVKTGPQKSLAEDTIEKNFSETQYLLQVTYRGYAEWIEEADQVITERAKFIQWAIYSFILGILALLAGIVLSLDICNYSICQPMMSLL</sequence>
<dbReference type="EMBL" id="AOLQ01000061">
    <property type="protein sequence ID" value="EMA03525.1"/>
    <property type="molecule type" value="Genomic_DNA"/>
</dbReference>
<evidence type="ECO:0000313" key="12">
    <source>
        <dbReference type="Proteomes" id="UP000011534"/>
    </source>
</evidence>
<evidence type="ECO:0000256" key="4">
    <source>
        <dbReference type="ARBA" id="ARBA00022741"/>
    </source>
</evidence>
<evidence type="ECO:0000256" key="6">
    <source>
        <dbReference type="ARBA" id="ARBA00023118"/>
    </source>
</evidence>
<feature type="compositionally biased region" description="Polar residues" evidence="8">
    <location>
        <begin position="28"/>
        <end position="39"/>
    </location>
</feature>
<keyword evidence="2" id="KW-1003">Cell membrane</keyword>
<proteinExistence type="predicted"/>
<dbReference type="Pfam" id="PF18967">
    <property type="entry name" value="PycTM"/>
    <property type="match status" value="1"/>
</dbReference>
<keyword evidence="12" id="KW-1185">Reference proteome</keyword>
<feature type="transmembrane region" description="Helical" evidence="9">
    <location>
        <begin position="104"/>
        <end position="124"/>
    </location>
</feature>
<protein>
    <recommendedName>
        <fullName evidence="10">Pycsar effector protein domain-containing protein</fullName>
    </recommendedName>
</protein>
<feature type="domain" description="Pycsar effector protein" evidence="10">
    <location>
        <begin position="57"/>
        <end position="198"/>
    </location>
</feature>
<reference evidence="11 12" key="1">
    <citation type="journal article" date="2014" name="PLoS Genet.">
        <title>Phylogenetically driven sequencing of extremely halophilic archaea reveals strategies for static and dynamic osmo-response.</title>
        <authorList>
            <person name="Becker E.A."/>
            <person name="Seitzer P.M."/>
            <person name="Tritt A."/>
            <person name="Larsen D."/>
            <person name="Krusor M."/>
            <person name="Yao A.I."/>
            <person name="Wu D."/>
            <person name="Madern D."/>
            <person name="Eisen J.A."/>
            <person name="Darling A.E."/>
            <person name="Facciotti M.T."/>
        </authorList>
    </citation>
    <scope>NUCLEOTIDE SEQUENCE [LARGE SCALE GENOMIC DNA]</scope>
    <source>
        <strain evidence="11 12">ATCC 29715</strain>
    </source>
</reference>
<keyword evidence="4" id="KW-0547">Nucleotide-binding</keyword>
<gene>
    <name evidence="11" type="ORF">C437_15109</name>
</gene>
<feature type="transmembrane region" description="Helical" evidence="9">
    <location>
        <begin position="180"/>
        <end position="200"/>
    </location>
</feature>
<dbReference type="Proteomes" id="UP000011534">
    <property type="component" value="Unassembled WGS sequence"/>
</dbReference>
<evidence type="ECO:0000313" key="11">
    <source>
        <dbReference type="EMBL" id="EMA03525.1"/>
    </source>
</evidence>
<evidence type="ECO:0000256" key="7">
    <source>
        <dbReference type="ARBA" id="ARBA00023136"/>
    </source>
</evidence>
<name>M0J758_HALVA</name>
<feature type="transmembrane region" description="Helical" evidence="9">
    <location>
        <begin position="81"/>
        <end position="98"/>
    </location>
</feature>
<keyword evidence="3 9" id="KW-0812">Transmembrane</keyword>
<dbReference type="AlphaFoldDB" id="M0J758"/>
<evidence type="ECO:0000256" key="8">
    <source>
        <dbReference type="SAM" id="MobiDB-lite"/>
    </source>
</evidence>